<proteinExistence type="predicted"/>
<keyword evidence="2" id="KW-1185">Reference proteome</keyword>
<dbReference type="Proteomes" id="UP001177140">
    <property type="component" value="Unassembled WGS sequence"/>
</dbReference>
<comment type="caution">
    <text evidence="1">The sequence shown here is derived from an EMBL/GenBank/DDBJ whole genome shotgun (WGS) entry which is preliminary data.</text>
</comment>
<dbReference type="AlphaFoldDB" id="A0AA41VD92"/>
<gene>
    <name evidence="1" type="ORF">MKW94_022346</name>
</gene>
<evidence type="ECO:0000313" key="1">
    <source>
        <dbReference type="EMBL" id="MCL7039094.1"/>
    </source>
</evidence>
<sequence length="96" mass="10369">MSSSEDGGFHIPFVSDVIKEGEQMKIPFCYDMEEGEEVKIPAVSEMVKEGEQLKIPFISDRSSTQPAGEEGHNECFVAFVGSAGLSVVVAVLTVND</sequence>
<reference evidence="1" key="1">
    <citation type="submission" date="2022-03" db="EMBL/GenBank/DDBJ databases">
        <title>A functionally conserved STORR gene fusion in Papaver species that diverged 16.8 million years ago.</title>
        <authorList>
            <person name="Catania T."/>
        </authorList>
    </citation>
    <scope>NUCLEOTIDE SEQUENCE</scope>
    <source>
        <strain evidence="1">S-191538</strain>
    </source>
</reference>
<name>A0AA41VD92_PAPNU</name>
<protein>
    <submittedName>
        <fullName evidence="1">Uncharacterized protein</fullName>
    </submittedName>
</protein>
<evidence type="ECO:0000313" key="2">
    <source>
        <dbReference type="Proteomes" id="UP001177140"/>
    </source>
</evidence>
<organism evidence="1 2">
    <name type="scientific">Papaver nudicaule</name>
    <name type="common">Iceland poppy</name>
    <dbReference type="NCBI Taxonomy" id="74823"/>
    <lineage>
        <taxon>Eukaryota</taxon>
        <taxon>Viridiplantae</taxon>
        <taxon>Streptophyta</taxon>
        <taxon>Embryophyta</taxon>
        <taxon>Tracheophyta</taxon>
        <taxon>Spermatophyta</taxon>
        <taxon>Magnoliopsida</taxon>
        <taxon>Ranunculales</taxon>
        <taxon>Papaveraceae</taxon>
        <taxon>Papaveroideae</taxon>
        <taxon>Papaver</taxon>
    </lineage>
</organism>
<accession>A0AA41VD92</accession>
<dbReference type="EMBL" id="JAJJMA010197638">
    <property type="protein sequence ID" value="MCL7039094.1"/>
    <property type="molecule type" value="Genomic_DNA"/>
</dbReference>